<comment type="caution">
    <text evidence="1">The sequence shown here is derived from an EMBL/GenBank/DDBJ whole genome shotgun (WGS) entry which is preliminary data.</text>
</comment>
<evidence type="ECO:0000313" key="1">
    <source>
        <dbReference type="EMBL" id="GAA0281925.1"/>
    </source>
</evidence>
<organism evidence="1 2">
    <name type="scientific">Streptomyces polychromogenes</name>
    <dbReference type="NCBI Taxonomy" id="67342"/>
    <lineage>
        <taxon>Bacteria</taxon>
        <taxon>Bacillati</taxon>
        <taxon>Actinomycetota</taxon>
        <taxon>Actinomycetes</taxon>
        <taxon>Kitasatosporales</taxon>
        <taxon>Streptomycetaceae</taxon>
        <taxon>Streptomyces</taxon>
    </lineage>
</organism>
<gene>
    <name evidence="1" type="ORF">GCM10010302_19700</name>
</gene>
<keyword evidence="2" id="KW-1185">Reference proteome</keyword>
<reference evidence="1 2" key="1">
    <citation type="journal article" date="2019" name="Int. J. Syst. Evol. Microbiol.">
        <title>The Global Catalogue of Microorganisms (GCM) 10K type strain sequencing project: providing services to taxonomists for standard genome sequencing and annotation.</title>
        <authorList>
            <consortium name="The Broad Institute Genomics Platform"/>
            <consortium name="The Broad Institute Genome Sequencing Center for Infectious Disease"/>
            <person name="Wu L."/>
            <person name="Ma J."/>
        </authorList>
    </citation>
    <scope>NUCLEOTIDE SEQUENCE [LARGE SCALE GENOMIC DNA]</scope>
    <source>
        <strain evidence="1 2">JCM 4505</strain>
    </source>
</reference>
<dbReference type="EMBL" id="BAAABV010000014">
    <property type="protein sequence ID" value="GAA0281925.1"/>
    <property type="molecule type" value="Genomic_DNA"/>
</dbReference>
<proteinExistence type="predicted"/>
<protein>
    <submittedName>
        <fullName evidence="1">Uncharacterized protein</fullName>
    </submittedName>
</protein>
<dbReference type="Proteomes" id="UP001501867">
    <property type="component" value="Unassembled WGS sequence"/>
</dbReference>
<name>A0ABN0V9N9_9ACTN</name>
<sequence>MTVGAGEAAKGPAEGIPGIYMNVAVLMPHEDGNIHISIADWAAGHDSWRGSPRPRAVEVPMFFPVAASPVHRDRASAARAAGAAE</sequence>
<evidence type="ECO:0000313" key="2">
    <source>
        <dbReference type="Proteomes" id="UP001501867"/>
    </source>
</evidence>
<accession>A0ABN0V9N9</accession>